<feature type="domain" description="Large ribosomal subunit protein uL5 C-terminal" evidence="8">
    <location>
        <begin position="84"/>
        <end position="176"/>
    </location>
</feature>
<gene>
    <name evidence="5" type="primary">rplE</name>
    <name evidence="9" type="ORF">COX22_04125</name>
</gene>
<evidence type="ECO:0000256" key="6">
    <source>
        <dbReference type="RuleBase" id="RU003930"/>
    </source>
</evidence>
<dbReference type="GO" id="GO:0003735">
    <property type="term" value="F:structural constituent of ribosome"/>
    <property type="evidence" value="ECO:0007669"/>
    <property type="project" value="InterPro"/>
</dbReference>
<dbReference type="SUPFAM" id="SSF55282">
    <property type="entry name" value="RL5-like"/>
    <property type="match status" value="1"/>
</dbReference>
<dbReference type="GO" id="GO:0019843">
    <property type="term" value="F:rRNA binding"/>
    <property type="evidence" value="ECO:0007669"/>
    <property type="project" value="UniProtKB-UniRule"/>
</dbReference>
<dbReference type="InterPro" id="IPR002132">
    <property type="entry name" value="Ribosomal_uL5"/>
</dbReference>
<dbReference type="GO" id="GO:0000049">
    <property type="term" value="F:tRNA binding"/>
    <property type="evidence" value="ECO:0007669"/>
    <property type="project" value="UniProtKB-UniRule"/>
</dbReference>
<organism evidence="9 10">
    <name type="scientific">Candidatus Falkowbacteria bacterium CG23_combo_of_CG06-09_8_20_14_all_49_15</name>
    <dbReference type="NCBI Taxonomy" id="1974572"/>
    <lineage>
        <taxon>Bacteria</taxon>
        <taxon>Candidatus Falkowiibacteriota</taxon>
    </lineage>
</organism>
<comment type="subunit">
    <text evidence="5">Part of the 50S ribosomal subunit; part of the 5S rRNA/L5/L18/L25 subcomplex. Contacts the 5S rRNA and the P site tRNA. Forms a bridge to the 30S subunit in the 70S ribosome.</text>
</comment>
<evidence type="ECO:0000256" key="4">
    <source>
        <dbReference type="ARBA" id="ARBA00035245"/>
    </source>
</evidence>
<sequence length="178" mass="20320">MRLKEYYQKEIRPALTEKFHYPNRMAVPKLCKVVINVGFGRQAKEKAQIDKIAGTLEKISGQKPVLTKARKSISAFKVREGMVIGAKVTLRGQRMFDFTEKLVKIVFARVRDFRGLPKELVDRTGSMTVGLKEHIAFPEIKADEIDSLHGLEICFFTTAKNAKEGQELFRLLGFPFKM</sequence>
<dbReference type="HAMAP" id="MF_01333_B">
    <property type="entry name" value="Ribosomal_uL5_B"/>
    <property type="match status" value="1"/>
</dbReference>
<dbReference type="PANTHER" id="PTHR11994">
    <property type="entry name" value="60S RIBOSOMAL PROTEIN L11-RELATED"/>
    <property type="match status" value="1"/>
</dbReference>
<evidence type="ECO:0000313" key="10">
    <source>
        <dbReference type="Proteomes" id="UP000230729"/>
    </source>
</evidence>
<dbReference type="InterPro" id="IPR031310">
    <property type="entry name" value="Ribosomal_uL5_N"/>
</dbReference>
<dbReference type="GO" id="GO:0005840">
    <property type="term" value="C:ribosome"/>
    <property type="evidence" value="ECO:0007669"/>
    <property type="project" value="UniProtKB-KW"/>
</dbReference>
<dbReference type="GO" id="GO:1990904">
    <property type="term" value="C:ribonucleoprotein complex"/>
    <property type="evidence" value="ECO:0007669"/>
    <property type="project" value="UniProtKB-KW"/>
</dbReference>
<evidence type="ECO:0000259" key="7">
    <source>
        <dbReference type="Pfam" id="PF00281"/>
    </source>
</evidence>
<dbReference type="InterPro" id="IPR020929">
    <property type="entry name" value="Ribosomal_uL5_CS"/>
</dbReference>
<dbReference type="Pfam" id="PF00673">
    <property type="entry name" value="Ribosomal_L5_C"/>
    <property type="match status" value="1"/>
</dbReference>
<comment type="function">
    <text evidence="5">This is 1 of the proteins that bind and probably mediate the attachment of the 5S RNA into the large ribosomal subunit, where it forms part of the central protuberance. In the 70S ribosome it contacts protein S13 of the 30S subunit (bridge B1b), connecting the 2 subunits; this bridge is implicated in subunit movement. Contacts the P site tRNA; the 5S rRNA and some of its associated proteins might help stabilize positioning of ribosome-bound tRNAs.</text>
</comment>
<name>A0A2G9ZK12_9BACT</name>
<dbReference type="PIRSF" id="PIRSF002161">
    <property type="entry name" value="Ribosomal_L5"/>
    <property type="match status" value="1"/>
</dbReference>
<feature type="domain" description="Large ribosomal subunit protein uL5 N-terminal" evidence="7">
    <location>
        <begin position="23"/>
        <end position="79"/>
    </location>
</feature>
<evidence type="ECO:0000256" key="3">
    <source>
        <dbReference type="ARBA" id="ARBA00023274"/>
    </source>
</evidence>
<keyword evidence="2 5" id="KW-0689">Ribosomal protein</keyword>
<proteinExistence type="inferred from homology"/>
<evidence type="ECO:0000256" key="1">
    <source>
        <dbReference type="ARBA" id="ARBA00008553"/>
    </source>
</evidence>
<evidence type="ECO:0000259" key="8">
    <source>
        <dbReference type="Pfam" id="PF00673"/>
    </source>
</evidence>
<evidence type="ECO:0000256" key="2">
    <source>
        <dbReference type="ARBA" id="ARBA00022980"/>
    </source>
</evidence>
<dbReference type="InterPro" id="IPR020930">
    <property type="entry name" value="Ribosomal_uL5_bac-type"/>
</dbReference>
<dbReference type="Pfam" id="PF00281">
    <property type="entry name" value="Ribosomal_L5"/>
    <property type="match status" value="1"/>
</dbReference>
<dbReference type="AlphaFoldDB" id="A0A2G9ZK12"/>
<evidence type="ECO:0000256" key="5">
    <source>
        <dbReference type="HAMAP-Rule" id="MF_01333"/>
    </source>
</evidence>
<dbReference type="EMBL" id="PCSD01000097">
    <property type="protein sequence ID" value="PIP33494.1"/>
    <property type="molecule type" value="Genomic_DNA"/>
</dbReference>
<dbReference type="Proteomes" id="UP000230729">
    <property type="component" value="Unassembled WGS sequence"/>
</dbReference>
<dbReference type="InterPro" id="IPR031309">
    <property type="entry name" value="Ribosomal_uL5_C"/>
</dbReference>
<dbReference type="FunFam" id="3.30.1440.10:FF:000001">
    <property type="entry name" value="50S ribosomal protein L5"/>
    <property type="match status" value="1"/>
</dbReference>
<dbReference type="InterPro" id="IPR022803">
    <property type="entry name" value="Ribosomal_uL5_dom_sf"/>
</dbReference>
<keyword evidence="5" id="KW-0820">tRNA-binding</keyword>
<dbReference type="GO" id="GO:0006412">
    <property type="term" value="P:translation"/>
    <property type="evidence" value="ECO:0007669"/>
    <property type="project" value="UniProtKB-UniRule"/>
</dbReference>
<reference evidence="9 10" key="1">
    <citation type="submission" date="2017-09" db="EMBL/GenBank/DDBJ databases">
        <title>Depth-based differentiation of microbial function through sediment-hosted aquifers and enrichment of novel symbionts in the deep terrestrial subsurface.</title>
        <authorList>
            <person name="Probst A.J."/>
            <person name="Ladd B."/>
            <person name="Jarett J.K."/>
            <person name="Geller-Mcgrath D.E."/>
            <person name="Sieber C.M."/>
            <person name="Emerson J.B."/>
            <person name="Anantharaman K."/>
            <person name="Thomas B.C."/>
            <person name="Malmstrom R."/>
            <person name="Stieglmeier M."/>
            <person name="Klingl A."/>
            <person name="Woyke T."/>
            <person name="Ryan C.M."/>
            <person name="Banfield J.F."/>
        </authorList>
    </citation>
    <scope>NUCLEOTIDE SEQUENCE [LARGE SCALE GENOMIC DNA]</scope>
    <source>
        <strain evidence="9">CG23_combo_of_CG06-09_8_20_14_all_49_15</strain>
    </source>
</reference>
<keyword evidence="5" id="KW-0694">RNA-binding</keyword>
<dbReference type="NCBIfam" id="NF000585">
    <property type="entry name" value="PRK00010.1"/>
    <property type="match status" value="1"/>
</dbReference>
<evidence type="ECO:0000313" key="9">
    <source>
        <dbReference type="EMBL" id="PIP33494.1"/>
    </source>
</evidence>
<accession>A0A2G9ZK12</accession>
<dbReference type="Gene3D" id="3.30.1440.10">
    <property type="match status" value="1"/>
</dbReference>
<keyword evidence="5" id="KW-0699">rRNA-binding</keyword>
<comment type="caution">
    <text evidence="9">The sequence shown here is derived from an EMBL/GenBank/DDBJ whole genome shotgun (WGS) entry which is preliminary data.</text>
</comment>
<protein>
    <recommendedName>
        <fullName evidence="4 5">Large ribosomal subunit protein uL5</fullName>
    </recommendedName>
</protein>
<keyword evidence="3 5" id="KW-0687">Ribonucleoprotein</keyword>
<comment type="similarity">
    <text evidence="1 5 6">Belongs to the universal ribosomal protein uL5 family.</text>
</comment>
<dbReference type="PROSITE" id="PS00358">
    <property type="entry name" value="RIBOSOMAL_L5"/>
    <property type="match status" value="1"/>
</dbReference>